<keyword evidence="4" id="KW-0812">Transmembrane</keyword>
<dbReference type="PANTHER" id="PTHR30069:SF46">
    <property type="entry name" value="OAR PROTEIN"/>
    <property type="match status" value="1"/>
</dbReference>
<dbReference type="GO" id="GO:0015344">
    <property type="term" value="F:siderophore uptake transmembrane transporter activity"/>
    <property type="evidence" value="ECO:0007669"/>
    <property type="project" value="TreeGrafter"/>
</dbReference>
<keyword evidence="5" id="KW-0472">Membrane</keyword>
<evidence type="ECO:0000313" key="9">
    <source>
        <dbReference type="EMBL" id="SPF38412.1"/>
    </source>
</evidence>
<proteinExistence type="predicted"/>
<sequence length="1212" mass="131015">MNFIRQWTIAALALVALLATAPLLLGQADQGTITGVVQDASGAVIGSASVTLTSVDTGQVLKATTDSAGVYVFSPVKIGNYSVTASSPGFETTTQTNLHLSLQQRLNVVVTLKPGAISETVTVTWEAPLMQTQESSVGQVMDTQTIDSVPLNGRNWVFIAQLAAGAVPPEGSRGAGKGDFNANGQRAEQNNFILDGVDNNVNVVDFYNGASFVALPPPDGLAEFKVQTSDYSAEFGHSAGAVVNASLKSGTNDLHGSAWEYVRNTALDATDWNATAPLPYHENQFGATFGLPLIKNKLFFFGDVQANRIVFDEANTMTVPSLLERTGNFSELLNPALTGNAAPIQLYYQDPVNGPQAYTNNNLSSINGVAPNATALQILNLFPKPNANAGLLYDNYFVTRPSTDNTFQWDTRMDWNIGPRDTSYARYSYWNELGYRTPPLGPMLDGGGFGDDGTQKNLGQNFMVSESHLFTQTLTNEFRVGFNYLHTGFQQPNATNPGFAAGIGVGGIPAGNLNGGLPQIVLGAVSTFGGSSWAPTDEHENVYQILDNVTKIAGNHALKAGVSLQSIRFSTLQPQYSRGTYNYTGEYTSDLNLPNTGFGLADFAMDDQFSAQLSNEATTRDARWYYGAYFQDDWRVTQKVTLNLGVRWDYYQPYKEVGGMQASFNTTGPSSIDTNLADPNVGIGTGSGQYLVPKQGEAYANNIFNQTGGAFPGVLAVNNINLVYSSNANLITAQKANFAPRVGISYSPNQKFVVRAGYGIFFGGLESQGYWPNLGENYPFQYAGTFQPTGSCSSTSCPTDGISLATGFSSIIENGFADNVFGLFMRGSDPKAKTTYTQDYNLSIEQSITNNIVATVSYVGNSSHHLQVNPDPNAPLALENPNNWAQYARPFPYFAPAAYTAYAGNSNYNGLQAKVEKRLAGGNSLFATYTWSHALDDAPTPLGTNGDGGYRQSNLIPIWMDYSNSGFDTRHRFTFNAFYQLPFGAGRRFLSSHGLANAIAGGWAVNTTFAAQTVNPFTVTLPPTFPLASGAGPNYGPYIADAVMIKDPFTAGGTFTSPNPANQVTCAPSTRNRNNWYNPCSFTFPWNPNDWANEPQHYNPIGPSDPHFAQAVQPLFITSTGEAVGYIGDPRDEVYGPGYERVNMSIFKDFKVYREPTLQFRADIFNLLNTPSLGQPSDSSLDSNGGRITGPRGFQNLTPDARFFQLSLKYSF</sequence>
<dbReference type="InterPro" id="IPR057601">
    <property type="entry name" value="Oar-like_b-barrel"/>
</dbReference>
<dbReference type="InterPro" id="IPR008969">
    <property type="entry name" value="CarboxyPept-like_regulatory"/>
</dbReference>
<dbReference type="SUPFAM" id="SSF49464">
    <property type="entry name" value="Carboxypeptidase regulatory domain-like"/>
    <property type="match status" value="1"/>
</dbReference>
<evidence type="ECO:0000256" key="3">
    <source>
        <dbReference type="ARBA" id="ARBA00022452"/>
    </source>
</evidence>
<gene>
    <name evidence="9" type="ORF">SBA1_20113</name>
</gene>
<dbReference type="Gene3D" id="2.40.170.20">
    <property type="entry name" value="TonB-dependent receptor, beta-barrel domain"/>
    <property type="match status" value="1"/>
</dbReference>
<keyword evidence="3" id="KW-1134">Transmembrane beta strand</keyword>
<comment type="subcellular location">
    <subcellularLocation>
        <location evidence="1">Cell outer membrane</location>
        <topology evidence="1">Multi-pass membrane protein</topology>
    </subcellularLocation>
</comment>
<evidence type="ECO:0000256" key="4">
    <source>
        <dbReference type="ARBA" id="ARBA00022692"/>
    </source>
</evidence>
<dbReference type="InterPro" id="IPR039426">
    <property type="entry name" value="TonB-dep_rcpt-like"/>
</dbReference>
<evidence type="ECO:0000313" key="10">
    <source>
        <dbReference type="Proteomes" id="UP000238701"/>
    </source>
</evidence>
<dbReference type="PANTHER" id="PTHR30069">
    <property type="entry name" value="TONB-DEPENDENT OUTER MEMBRANE RECEPTOR"/>
    <property type="match status" value="1"/>
</dbReference>
<reference evidence="10" key="1">
    <citation type="submission" date="2018-02" db="EMBL/GenBank/DDBJ databases">
        <authorList>
            <person name="Hausmann B."/>
        </authorList>
    </citation>
    <scope>NUCLEOTIDE SEQUENCE [LARGE SCALE GENOMIC DNA]</scope>
    <source>
        <strain evidence="10">Peat soil MAG SbA1</strain>
    </source>
</reference>
<evidence type="ECO:0000256" key="6">
    <source>
        <dbReference type="ARBA" id="ARBA00023237"/>
    </source>
</evidence>
<keyword evidence="6" id="KW-0998">Cell outer membrane</keyword>
<evidence type="ECO:0000256" key="1">
    <source>
        <dbReference type="ARBA" id="ARBA00004571"/>
    </source>
</evidence>
<dbReference type="InterPro" id="IPR036942">
    <property type="entry name" value="Beta-barrel_TonB_sf"/>
</dbReference>
<feature type="domain" description="TonB-dependent transporter Oar-like beta-barrel" evidence="8">
    <location>
        <begin position="247"/>
        <end position="1191"/>
    </location>
</feature>
<feature type="signal peptide" evidence="7">
    <location>
        <begin position="1"/>
        <end position="21"/>
    </location>
</feature>
<evidence type="ECO:0000259" key="8">
    <source>
        <dbReference type="Pfam" id="PF25183"/>
    </source>
</evidence>
<dbReference type="Pfam" id="PF25183">
    <property type="entry name" value="OMP_b-brl_4"/>
    <property type="match status" value="1"/>
</dbReference>
<dbReference type="OrthoDB" id="97893at2"/>
<name>A0A2U3KFG7_9BACT</name>
<feature type="chain" id="PRO_5015501920" evidence="7">
    <location>
        <begin position="22"/>
        <end position="1212"/>
    </location>
</feature>
<keyword evidence="2" id="KW-0813">Transport</keyword>
<dbReference type="AlphaFoldDB" id="A0A2U3KFG7"/>
<dbReference type="GO" id="GO:0044718">
    <property type="term" value="P:siderophore transmembrane transport"/>
    <property type="evidence" value="ECO:0007669"/>
    <property type="project" value="TreeGrafter"/>
</dbReference>
<keyword evidence="7" id="KW-0732">Signal</keyword>
<organism evidence="9 10">
    <name type="scientific">Candidatus Sulfotelmatobacter kueseliae</name>
    <dbReference type="NCBI Taxonomy" id="2042962"/>
    <lineage>
        <taxon>Bacteria</taxon>
        <taxon>Pseudomonadati</taxon>
        <taxon>Acidobacteriota</taxon>
        <taxon>Terriglobia</taxon>
        <taxon>Terriglobales</taxon>
        <taxon>Candidatus Korobacteraceae</taxon>
        <taxon>Candidatus Sulfotelmatobacter</taxon>
    </lineage>
</organism>
<dbReference type="GO" id="GO:0009279">
    <property type="term" value="C:cell outer membrane"/>
    <property type="evidence" value="ECO:0007669"/>
    <property type="project" value="UniProtKB-SubCell"/>
</dbReference>
<dbReference type="EMBL" id="OMOD01000111">
    <property type="protein sequence ID" value="SPF38412.1"/>
    <property type="molecule type" value="Genomic_DNA"/>
</dbReference>
<evidence type="ECO:0000256" key="2">
    <source>
        <dbReference type="ARBA" id="ARBA00022448"/>
    </source>
</evidence>
<evidence type="ECO:0000256" key="5">
    <source>
        <dbReference type="ARBA" id="ARBA00023136"/>
    </source>
</evidence>
<dbReference type="Pfam" id="PF13620">
    <property type="entry name" value="CarboxypepD_reg"/>
    <property type="match status" value="1"/>
</dbReference>
<dbReference type="SUPFAM" id="SSF56935">
    <property type="entry name" value="Porins"/>
    <property type="match status" value="1"/>
</dbReference>
<dbReference type="Gene3D" id="2.60.40.1120">
    <property type="entry name" value="Carboxypeptidase-like, regulatory domain"/>
    <property type="match status" value="1"/>
</dbReference>
<protein>
    <submittedName>
        <fullName evidence="9">Putative Oar protein</fullName>
    </submittedName>
</protein>
<evidence type="ECO:0000256" key="7">
    <source>
        <dbReference type="SAM" id="SignalP"/>
    </source>
</evidence>
<dbReference type="Proteomes" id="UP000238701">
    <property type="component" value="Unassembled WGS sequence"/>
</dbReference>
<accession>A0A2U3KFG7</accession>